<evidence type="ECO:0000313" key="2">
    <source>
        <dbReference type="Proteomes" id="UP000000600"/>
    </source>
</evidence>
<dbReference type="SUPFAM" id="SSF57184">
    <property type="entry name" value="Growth factor receptor domain"/>
    <property type="match status" value="2"/>
</dbReference>
<organism evidence="1 2">
    <name type="scientific">Paramecium tetraurelia</name>
    <dbReference type="NCBI Taxonomy" id="5888"/>
    <lineage>
        <taxon>Eukaryota</taxon>
        <taxon>Sar</taxon>
        <taxon>Alveolata</taxon>
        <taxon>Ciliophora</taxon>
        <taxon>Intramacronucleata</taxon>
        <taxon>Oligohymenophorea</taxon>
        <taxon>Peniculida</taxon>
        <taxon>Parameciidae</taxon>
        <taxon>Paramecium</taxon>
    </lineage>
</organism>
<sequence length="1578" mass="184505">MYDIWNDYCQIINYQSSINLEMRETIMTQGGEIKLQLSLRDEVKQFVQFPGTISKVEQFKNLKFLLNNNLQHNHIVKFQLIQLHKISNYTYHYGLIQLESWVKIDYNYNVNLSASVFGAEILSLSHFQDYQKLVDLQYCLIQAWQQGLRNGVYFQTLNQIIPDLFKLDGQFFGKSEFAFHTLKQDLRQWHYVSILYGFDNAQVPVSKMKMWFNDGDVYEAQYHNRTYHFSELVIRIRSGVLLEMSVNGLQITRESSKITVCLPESFDLMKSKFFLINKECHFSCLDCNGPYINQCISCDQNSNRYLENSYCKCSLGYIENNLGNCIQFLDFYPTSIQDYNAKNQTLSQFGYFPIKEVDNQIIYIRCPQFNEINQEKVRCIECLTQPESFAKLLKCESDYVFNSYGQYELIQREDKDIELYVLDTSTSSLTLCVGCKSFCNYNIDLNCHFHTFLQVYIQCQSQFYYKNGECDVCNFKCKTCVDFFICTSCYDQQVLNPLNNECLECPKECLECEYNSGVKCKQCIGQYSVFQGLCYPCSKYCLECIYVQNPKDGSYYNRCINCIDNSKYYLSINAVDCIQNLDLNCIYAIQFHKSWFMRNRVNTIYHMYEKGDYNSDQLINYCALCAEGYASLLSGSCIRIDTIPDNIENKQYCTQMYQMELYQQFQLNKLQYQCLVYSKDLNQIVSMSNDCENILFNCAYCFKNICLFCLPGYYTELVTGECIACPSELHCYKCEQRSKQWKNGWKIWYAMVHYIMKRSSIYGDIFGNEPQDKLEVVCKVCTVDFEFYQDKCIKKCADNCELCIKSNGQNKCVKCKMYEGRRLSLYDGECIDCPRYCQICKPKSNLQLQSANPYFTNSNVQSSTHSCLLLQTELSFQDYYYDTKFQQFFKLSETGADPNSITLKFNLYCNSELFNQHLELALDKQLFLQQNVKIDELLTNNKSQSNFGRIENLNLYTYLNIQQIQEVELQFSFIQHCTIELHSYIFTTLIQNIYFVTSAKITLIGNGYTLFLNSNLEILDFESISMRNLIIQPQSTMKIHLQSLSALKVLFYEVVIQQQLEDQNPIIFNIISTNLQQLQIQNLSIQNLNLQSVTSLFYFEYTVQQQYININIDQFTIKNSNMHNSNIILLDNYFQQTTNCYINNILITNSNLYSSQFMKIKNNQYLVMQGSISQISIVLSFLSDIQPLFQTFCYKSLNISGISLKNSTFQNFILFQTTNNQINKDYQIKLCSLENSSIINFVQDYQFQSIILQNIEVNQVFHDYKTILLNLVSNDFTSTIKMSNIILDTITIFDNIQLVSSLQSISSIIIIQSNFIEISDVRIIRSSGITELLLSSAMNLVLSNFTITLNQKYFFKSIITDEQCSQLNKYSKYTSTLIIQKVQNIRIQNFYISNLILLDFPMIYIISIATQIIRRSESVIIDFMNVDNCIIQKSQTINQISGILIQSEQQQDIQILNSKFNNNIYYSYYKESESDSALIFYIIAQNSKIQLINCQFNQNYVSQSENSLLYINAEQINVIDSSFFSTNYIFDSFLKHINWKYQPYTLTLEQIKNQFQVQSTSGNGQLISSSVQIQKHKY</sequence>
<dbReference type="OrthoDB" id="10380243at2759"/>
<proteinExistence type="predicted"/>
<protein>
    <submittedName>
        <fullName evidence="1">Uncharacterized protein</fullName>
    </submittedName>
</protein>
<dbReference type="InParanoid" id="A0BU16"/>
<dbReference type="PANTHER" id="PTHR11319">
    <property type="entry name" value="G PROTEIN-COUPLED RECEPTOR-RELATED"/>
    <property type="match status" value="1"/>
</dbReference>
<dbReference type="InterPro" id="IPR009030">
    <property type="entry name" value="Growth_fac_rcpt_cys_sf"/>
</dbReference>
<dbReference type="CDD" id="cd00064">
    <property type="entry name" value="FU"/>
    <property type="match status" value="1"/>
</dbReference>
<gene>
    <name evidence="1" type="ORF">GSPATT00032265001</name>
</gene>
<accession>A0BU16</accession>
<dbReference type="SMART" id="SM00261">
    <property type="entry name" value="FU"/>
    <property type="match status" value="3"/>
</dbReference>
<dbReference type="Proteomes" id="UP000000600">
    <property type="component" value="Unassembled WGS sequence"/>
</dbReference>
<keyword evidence="2" id="KW-1185">Reference proteome</keyword>
<dbReference type="HOGENOM" id="CLU_001972_0_0_1"/>
<dbReference type="EMBL" id="CT868017">
    <property type="protein sequence ID" value="CAK62033.1"/>
    <property type="molecule type" value="Genomic_DNA"/>
</dbReference>
<dbReference type="PANTHER" id="PTHR11319:SF35">
    <property type="entry name" value="OUTER MEMBRANE PROTEIN PMPC-RELATED"/>
    <property type="match status" value="1"/>
</dbReference>
<dbReference type="GeneID" id="5015215"/>
<reference evidence="1 2" key="1">
    <citation type="journal article" date="2006" name="Nature">
        <title>Global trends of whole-genome duplications revealed by the ciliate Paramecium tetraurelia.</title>
        <authorList>
            <consortium name="Genoscope"/>
            <person name="Aury J.-M."/>
            <person name="Jaillon O."/>
            <person name="Duret L."/>
            <person name="Noel B."/>
            <person name="Jubin C."/>
            <person name="Porcel B.M."/>
            <person name="Segurens B."/>
            <person name="Daubin V."/>
            <person name="Anthouard V."/>
            <person name="Aiach N."/>
            <person name="Arnaiz O."/>
            <person name="Billaut A."/>
            <person name="Beisson J."/>
            <person name="Blanc I."/>
            <person name="Bouhouche K."/>
            <person name="Camara F."/>
            <person name="Duharcourt S."/>
            <person name="Guigo R."/>
            <person name="Gogendeau D."/>
            <person name="Katinka M."/>
            <person name="Keller A.-M."/>
            <person name="Kissmehl R."/>
            <person name="Klotz C."/>
            <person name="Koll F."/>
            <person name="Le Moue A."/>
            <person name="Lepere C."/>
            <person name="Malinsky S."/>
            <person name="Nowacki M."/>
            <person name="Nowak J.K."/>
            <person name="Plattner H."/>
            <person name="Poulain J."/>
            <person name="Ruiz F."/>
            <person name="Serrano V."/>
            <person name="Zagulski M."/>
            <person name="Dessen P."/>
            <person name="Betermier M."/>
            <person name="Weissenbach J."/>
            <person name="Scarpelli C."/>
            <person name="Schachter V."/>
            <person name="Sperling L."/>
            <person name="Meyer E."/>
            <person name="Cohen J."/>
            <person name="Wincker P."/>
        </authorList>
    </citation>
    <scope>NUCLEOTIDE SEQUENCE [LARGE SCALE GENOMIC DNA]</scope>
    <source>
        <strain evidence="1 2">Stock d4-2</strain>
    </source>
</reference>
<dbReference type="KEGG" id="ptm:GSPATT00032265001"/>
<dbReference type="RefSeq" id="XP_001429431.1">
    <property type="nucleotide sequence ID" value="XM_001429394.1"/>
</dbReference>
<dbReference type="InterPro" id="IPR006212">
    <property type="entry name" value="Furin_repeat"/>
</dbReference>
<name>A0BU16_PARTE</name>
<evidence type="ECO:0000313" key="1">
    <source>
        <dbReference type="EMBL" id="CAK62033.1"/>
    </source>
</evidence>